<comment type="caution">
    <text evidence="3">The sequence shown here is derived from an EMBL/GenBank/DDBJ whole genome shotgun (WGS) entry which is preliminary data.</text>
</comment>
<evidence type="ECO:0000313" key="4">
    <source>
        <dbReference type="Proteomes" id="UP001479436"/>
    </source>
</evidence>
<proteinExistence type="inferred from homology"/>
<evidence type="ECO:0000256" key="1">
    <source>
        <dbReference type="ARBA" id="ARBA00024336"/>
    </source>
</evidence>
<comment type="similarity">
    <text evidence="1">Belongs to the FHIP family.</text>
</comment>
<feature type="domain" description="FHF complex subunit HOOK-interacting protein C-terminal" evidence="2">
    <location>
        <begin position="648"/>
        <end position="695"/>
    </location>
</feature>
<evidence type="ECO:0000313" key="3">
    <source>
        <dbReference type="EMBL" id="KAK9717923.1"/>
    </source>
</evidence>
<reference evidence="3 4" key="1">
    <citation type="submission" date="2023-04" db="EMBL/GenBank/DDBJ databases">
        <title>Genome of Basidiobolus ranarum AG-B5.</title>
        <authorList>
            <person name="Stajich J.E."/>
            <person name="Carter-House D."/>
            <person name="Gryganskyi A."/>
        </authorList>
    </citation>
    <scope>NUCLEOTIDE SEQUENCE [LARGE SCALE GENOMIC DNA]</scope>
    <source>
        <strain evidence="3 4">AG-B5</strain>
    </source>
</reference>
<gene>
    <name evidence="3" type="ORF">K7432_005869</name>
</gene>
<organism evidence="3 4">
    <name type="scientific">Basidiobolus ranarum</name>
    <dbReference type="NCBI Taxonomy" id="34480"/>
    <lineage>
        <taxon>Eukaryota</taxon>
        <taxon>Fungi</taxon>
        <taxon>Fungi incertae sedis</taxon>
        <taxon>Zoopagomycota</taxon>
        <taxon>Entomophthoromycotina</taxon>
        <taxon>Basidiobolomycetes</taxon>
        <taxon>Basidiobolales</taxon>
        <taxon>Basidiobolaceae</taxon>
        <taxon>Basidiobolus</taxon>
    </lineage>
</organism>
<dbReference type="Pfam" id="PF10257">
    <property type="entry name" value="RAI16-like"/>
    <property type="match status" value="1"/>
</dbReference>
<evidence type="ECO:0000259" key="2">
    <source>
        <dbReference type="Pfam" id="PF19314"/>
    </source>
</evidence>
<accession>A0ABR2W2G9</accession>
<dbReference type="InterPro" id="IPR045669">
    <property type="entry name" value="FHIP_C"/>
</dbReference>
<sequence>MDYFARLKQKVIGVKPQPTSAVQLAKFQKCWTSCQAQLLENKKKEAIIKDNSLTELVKSMIDTLVQEEIRADEGTTGVCMEYALKNNIIDSLVQLSEADMPPGIRGETIRAVSNMINLLDDKFLIHNAVHAPTLKLLHSCMNDRTQYELYSEEIVELMQNLCYKIHGYPDLLHIFFHDKEWLKTPQKTTPVSQKTTNKLYNLAKMENSRPNSPSKLSEPKAEYEFVLFSYLLMFIHKEGKAGDYSRHALLYIIELATGALRDFILKNSDFCTIVAAGLGAFYSQLPRKLMVTSTIDGNSRDNALGQNDMAMSEEDSQDTERTSSPEFKFQLELFLKYLNFTQEILDRCPSSGICNTLLANIKTLFLENILYPSLLECSDTDGSAVAVITYIDILIRSITQEDLNNMLVTYLMNTGTNEQEEDKAEKPDKPSKFPPQISSLTATKEFDTESLQSSVCSVDVSVGFEASSILPYNMKDLIFANCKSNSQHVVVASLKLLHTMLNHHCRQSLDLLEVETDEESSGKINPHDQSHHHFSSIDTHLRILDLYLSLLSVIDVDHDQATMAKGYDNYLFDVELTIEEHERLHKSHHSTKKGIGRKYRKHPNLLNVKYLDFQEEDTSDNKMSSTLSDDVKKDDKDIPCKHSLKATDALIQMILSLLSRFFAHTCELNLALTGVISALASCPYRSLEGWLALSEITETRNQIPVVEEFLRETSLIDHDNLDDDRSEDGCETDSRSVKSYSNASVTTAATSYSTTPSKNPTIFLMFKILTQHVVYYRSKVPNFDQLLNERRTSLFERRKTGENFTAKVKQVMVNINEDSDEDDDLFAPSSADAVPINGSFLQNVNPCDAQDSDGEPDFAGIPPPPVKVEDICILIDNVIILEEAIKEIVSIIQVRKSMGVDEVRFL</sequence>
<dbReference type="Pfam" id="PF19314">
    <property type="entry name" value="DUF5917"/>
    <property type="match status" value="1"/>
</dbReference>
<dbReference type="InterPro" id="IPR019384">
    <property type="entry name" value="FHIP"/>
</dbReference>
<keyword evidence="4" id="KW-1185">Reference proteome</keyword>
<dbReference type="PANTHER" id="PTHR21705">
    <property type="entry name" value="RAI16 PROTEIN-RELATED"/>
    <property type="match status" value="1"/>
</dbReference>
<dbReference type="EMBL" id="JASJQH010007118">
    <property type="protein sequence ID" value="KAK9717923.1"/>
    <property type="molecule type" value="Genomic_DNA"/>
</dbReference>
<dbReference type="Proteomes" id="UP001479436">
    <property type="component" value="Unassembled WGS sequence"/>
</dbReference>
<protein>
    <recommendedName>
        <fullName evidence="2">FHF complex subunit HOOK-interacting protein C-terminal domain-containing protein</fullName>
    </recommendedName>
</protein>
<dbReference type="PANTHER" id="PTHR21705:SF11">
    <property type="entry name" value="FHIP FAMILY PROTEIN CG3558"/>
    <property type="match status" value="1"/>
</dbReference>
<name>A0ABR2W2G9_9FUNG</name>